<gene>
    <name evidence="2" type="ORF">F511_10173</name>
</gene>
<keyword evidence="1" id="KW-1133">Transmembrane helix</keyword>
<dbReference type="Proteomes" id="UP000250235">
    <property type="component" value="Unassembled WGS sequence"/>
</dbReference>
<evidence type="ECO:0000256" key="1">
    <source>
        <dbReference type="SAM" id="Phobius"/>
    </source>
</evidence>
<protein>
    <submittedName>
        <fullName evidence="2">Uncharacterized protein</fullName>
    </submittedName>
</protein>
<feature type="transmembrane region" description="Helical" evidence="1">
    <location>
        <begin position="21"/>
        <end position="43"/>
    </location>
</feature>
<sequence>MRSVLLDSVRVFRLQRPAFSASIQISPMALCDVVLVIALLPAFSAFCSDFSRDALSVIPTGSWGDVARRFTMIRWVSPKL</sequence>
<evidence type="ECO:0000313" key="3">
    <source>
        <dbReference type="Proteomes" id="UP000250235"/>
    </source>
</evidence>
<keyword evidence="3" id="KW-1185">Reference proteome</keyword>
<keyword evidence="1" id="KW-0472">Membrane</keyword>
<evidence type="ECO:0000313" key="2">
    <source>
        <dbReference type="EMBL" id="KZV28159.1"/>
    </source>
</evidence>
<proteinExistence type="predicted"/>
<dbReference type="AlphaFoldDB" id="A0A2Z7B1H4"/>
<accession>A0A2Z7B1H4</accession>
<dbReference type="EMBL" id="KV010170">
    <property type="protein sequence ID" value="KZV28159.1"/>
    <property type="molecule type" value="Genomic_DNA"/>
</dbReference>
<reference evidence="2 3" key="1">
    <citation type="journal article" date="2015" name="Proc. Natl. Acad. Sci. U.S.A.">
        <title>The resurrection genome of Boea hygrometrica: A blueprint for survival of dehydration.</title>
        <authorList>
            <person name="Xiao L."/>
            <person name="Yang G."/>
            <person name="Zhang L."/>
            <person name="Yang X."/>
            <person name="Zhao S."/>
            <person name="Ji Z."/>
            <person name="Zhou Q."/>
            <person name="Hu M."/>
            <person name="Wang Y."/>
            <person name="Chen M."/>
            <person name="Xu Y."/>
            <person name="Jin H."/>
            <person name="Xiao X."/>
            <person name="Hu G."/>
            <person name="Bao F."/>
            <person name="Hu Y."/>
            <person name="Wan P."/>
            <person name="Li L."/>
            <person name="Deng X."/>
            <person name="Kuang T."/>
            <person name="Xiang C."/>
            <person name="Zhu J.K."/>
            <person name="Oliver M.J."/>
            <person name="He Y."/>
        </authorList>
    </citation>
    <scope>NUCLEOTIDE SEQUENCE [LARGE SCALE GENOMIC DNA]</scope>
    <source>
        <strain evidence="3">cv. XS01</strain>
    </source>
</reference>
<keyword evidence="1" id="KW-0812">Transmembrane</keyword>
<name>A0A2Z7B1H4_9LAMI</name>
<organism evidence="2 3">
    <name type="scientific">Dorcoceras hygrometricum</name>
    <dbReference type="NCBI Taxonomy" id="472368"/>
    <lineage>
        <taxon>Eukaryota</taxon>
        <taxon>Viridiplantae</taxon>
        <taxon>Streptophyta</taxon>
        <taxon>Embryophyta</taxon>
        <taxon>Tracheophyta</taxon>
        <taxon>Spermatophyta</taxon>
        <taxon>Magnoliopsida</taxon>
        <taxon>eudicotyledons</taxon>
        <taxon>Gunneridae</taxon>
        <taxon>Pentapetalae</taxon>
        <taxon>asterids</taxon>
        <taxon>lamiids</taxon>
        <taxon>Lamiales</taxon>
        <taxon>Gesneriaceae</taxon>
        <taxon>Didymocarpoideae</taxon>
        <taxon>Trichosporeae</taxon>
        <taxon>Loxocarpinae</taxon>
        <taxon>Dorcoceras</taxon>
    </lineage>
</organism>
<dbReference type="OrthoDB" id="3934549at2759"/>